<name>A0A9X6SS85_BACCE</name>
<dbReference type="AlphaFoldDB" id="A0A9X6SS85"/>
<dbReference type="Proteomes" id="UP000219922">
    <property type="component" value="Unassembled WGS sequence"/>
</dbReference>
<accession>A0A9X6SS85</accession>
<dbReference type="EMBL" id="NVMX01000240">
    <property type="protein sequence ID" value="PDZ94200.1"/>
    <property type="molecule type" value="Genomic_DNA"/>
</dbReference>
<evidence type="ECO:0000313" key="1">
    <source>
        <dbReference type="EMBL" id="PDZ94200.1"/>
    </source>
</evidence>
<proteinExistence type="predicted"/>
<dbReference type="SUPFAM" id="SSF103032">
    <property type="entry name" value="Hypothetical protein YwqG"/>
    <property type="match status" value="1"/>
</dbReference>
<organism evidence="1 2">
    <name type="scientific">Bacillus cereus</name>
    <dbReference type="NCBI Taxonomy" id="1396"/>
    <lineage>
        <taxon>Bacteria</taxon>
        <taxon>Bacillati</taxon>
        <taxon>Bacillota</taxon>
        <taxon>Bacilli</taxon>
        <taxon>Bacillales</taxon>
        <taxon>Bacillaceae</taxon>
        <taxon>Bacillus</taxon>
        <taxon>Bacillus cereus group</taxon>
    </lineage>
</organism>
<reference evidence="1 2" key="1">
    <citation type="submission" date="2017-09" db="EMBL/GenBank/DDBJ databases">
        <title>Large-scale bioinformatics analysis of Bacillus genomes uncovers conserved roles of natural products in bacterial physiology.</title>
        <authorList>
            <consortium name="Agbiome Team Llc"/>
            <person name="Bleich R.M."/>
            <person name="Grubbs K.J."/>
            <person name="Santa Maria K.C."/>
            <person name="Allen S.E."/>
            <person name="Farag S."/>
            <person name="Shank E.A."/>
            <person name="Bowers A."/>
        </authorList>
    </citation>
    <scope>NUCLEOTIDE SEQUENCE [LARGE SCALE GENOMIC DNA]</scope>
    <source>
        <strain evidence="1 2">AFS092789</strain>
    </source>
</reference>
<evidence type="ECO:0008006" key="3">
    <source>
        <dbReference type="Google" id="ProtNLM"/>
    </source>
</evidence>
<dbReference type="InterPro" id="IPR035948">
    <property type="entry name" value="YwqG-like_sf"/>
</dbReference>
<protein>
    <recommendedName>
        <fullName evidence="3">DUF1963 domain-containing protein</fullName>
    </recommendedName>
</protein>
<gene>
    <name evidence="1" type="ORF">CON36_35060</name>
</gene>
<dbReference type="RefSeq" id="WP_098007210.1">
    <property type="nucleotide sequence ID" value="NZ_NUJB01000041.1"/>
</dbReference>
<evidence type="ECO:0000313" key="2">
    <source>
        <dbReference type="Proteomes" id="UP000219922"/>
    </source>
</evidence>
<dbReference type="Gene3D" id="2.30.320.10">
    <property type="entry name" value="YwqG-like"/>
    <property type="match status" value="1"/>
</dbReference>
<sequence>MTITFKDEIHRLKKASLHFDLVPLDEDETPKLDTYFGGKPYVTDEIEIHECKNCKKNMEFICQFMMPVKNTENKKLYSFYYCFDCVKERGEGAYAINIYTNPSLDKMINTIEYQSNVPYSDVRFFPAYEMPEWEYCEESNPEFIRKLESMYGEKAFDVYMQLEQRVNDYVIDTGFKLKGYPSFIDFDEIPKCSKSNQLMEPFIQMESIPELNMDWLGKDSHLILFKSPLYDEFALRTIDFQEFDESLEEDIFEDADEDDDVINI</sequence>
<comment type="caution">
    <text evidence="1">The sequence shown here is derived from an EMBL/GenBank/DDBJ whole genome shotgun (WGS) entry which is preliminary data.</text>
</comment>